<geneLocation type="plasmid" evidence="1 2">
    <name>pBN1</name>
</geneLocation>
<evidence type="ECO:0000313" key="2">
    <source>
        <dbReference type="Proteomes" id="UP000215158"/>
    </source>
</evidence>
<dbReference type="Proteomes" id="UP000215158">
    <property type="component" value="Plasmid pBN1"/>
</dbReference>
<keyword evidence="2" id="KW-1185">Reference proteome</keyword>
<sequence length="81" mass="8971">MLFAPLAFDCARALKRGLMGRGLDGRFPAKVSESCEGLNPEVYLVALGNFERHAAMSMLLENKDFKARISATGRRKADRAR</sequence>
<keyword evidence="1" id="KW-0614">Plasmid</keyword>
<reference evidence="1 2" key="1">
    <citation type="submission" date="2017-08" db="EMBL/GenBank/DDBJ databases">
        <title>Identification and genetic characteristics of simultaneous BTEX- and naphthalene-degrading Paraburkholderia sp. BN5 isolated from petroleum-contaminated soil.</title>
        <authorList>
            <person name="Lee Y."/>
            <person name="Jeon C.O."/>
        </authorList>
    </citation>
    <scope>NUCLEOTIDE SEQUENCE [LARGE SCALE GENOMIC DNA]</scope>
    <source>
        <strain evidence="1 2">BN5</strain>
        <plasmid evidence="1 2">pBN1</plasmid>
    </source>
</reference>
<protein>
    <submittedName>
        <fullName evidence="1">Uncharacterized protein</fullName>
    </submittedName>
</protein>
<organism evidence="1 2">
    <name type="scientific">Paraburkholderia aromaticivorans</name>
    <dbReference type="NCBI Taxonomy" id="2026199"/>
    <lineage>
        <taxon>Bacteria</taxon>
        <taxon>Pseudomonadati</taxon>
        <taxon>Pseudomonadota</taxon>
        <taxon>Betaproteobacteria</taxon>
        <taxon>Burkholderiales</taxon>
        <taxon>Burkholderiaceae</taxon>
        <taxon>Paraburkholderia</taxon>
    </lineage>
</organism>
<dbReference type="EMBL" id="CP022991">
    <property type="protein sequence ID" value="ASW03152.1"/>
    <property type="molecule type" value="Genomic_DNA"/>
</dbReference>
<dbReference type="KEGG" id="parb:CJU94_33535"/>
<name>A0A248VX83_9BURK</name>
<gene>
    <name evidence="1" type="ORF">CJU94_33535</name>
</gene>
<proteinExistence type="predicted"/>
<evidence type="ECO:0000313" key="1">
    <source>
        <dbReference type="EMBL" id="ASW03152.1"/>
    </source>
</evidence>
<accession>A0A248VX83</accession>
<dbReference type="AlphaFoldDB" id="A0A248VX83"/>